<sequence length="146" mass="16257">MKKLKLVGILAAVVLIGSVISIPLINNHTAYKVEKALCEIPLPEETELIESLSQAGKLTGNGNGMQYFGAILIRSDLSLEELDAYYSGYRSNEWECLVETQEGQSIEVIDHETLQFSEEIKDSGYYILYSWGSGNSLLEELDIRGH</sequence>
<reference evidence="1 2" key="1">
    <citation type="submission" date="2013-01" db="EMBL/GenBank/DDBJ databases">
        <title>The Genome Sequence of Clostridium clostridioforme 90A8.</title>
        <authorList>
            <consortium name="The Broad Institute Genome Sequencing Platform"/>
            <person name="Earl A."/>
            <person name="Ward D."/>
            <person name="Feldgarden M."/>
            <person name="Gevers D."/>
            <person name="Courvalin P."/>
            <person name="Lambert T."/>
            <person name="Walker B."/>
            <person name="Young S.K."/>
            <person name="Zeng Q."/>
            <person name="Gargeya S."/>
            <person name="Fitzgerald M."/>
            <person name="Haas B."/>
            <person name="Abouelleil A."/>
            <person name="Alvarado L."/>
            <person name="Arachchi H.M."/>
            <person name="Berlin A.M."/>
            <person name="Chapman S.B."/>
            <person name="Dewar J."/>
            <person name="Goldberg J."/>
            <person name="Griggs A."/>
            <person name="Gujja S."/>
            <person name="Hansen M."/>
            <person name="Howarth C."/>
            <person name="Imamovic A."/>
            <person name="Larimer J."/>
            <person name="McCowan C."/>
            <person name="Murphy C."/>
            <person name="Neiman D."/>
            <person name="Pearson M."/>
            <person name="Priest M."/>
            <person name="Roberts A."/>
            <person name="Saif S."/>
            <person name="Shea T."/>
            <person name="Sisk P."/>
            <person name="Sykes S."/>
            <person name="Wortman J."/>
            <person name="Nusbaum C."/>
            <person name="Birren B."/>
        </authorList>
    </citation>
    <scope>NUCLEOTIDE SEQUENCE [LARGE SCALE GENOMIC DNA]</scope>
    <source>
        <strain evidence="1 2">90A8</strain>
    </source>
</reference>
<dbReference type="AlphaFoldDB" id="A0A0E2H896"/>
<organism evidence="1 2">
    <name type="scientific">[Clostridium] clostridioforme 90A8</name>
    <dbReference type="NCBI Taxonomy" id="999408"/>
    <lineage>
        <taxon>Bacteria</taxon>
        <taxon>Bacillati</taxon>
        <taxon>Bacillota</taxon>
        <taxon>Clostridia</taxon>
        <taxon>Lachnospirales</taxon>
        <taxon>Lachnospiraceae</taxon>
        <taxon>Enterocloster</taxon>
    </lineage>
</organism>
<evidence type="ECO:0000313" key="2">
    <source>
        <dbReference type="Proteomes" id="UP000013085"/>
    </source>
</evidence>
<proteinExistence type="predicted"/>
<comment type="caution">
    <text evidence="1">The sequence shown here is derived from an EMBL/GenBank/DDBJ whole genome shotgun (WGS) entry which is preliminary data.</text>
</comment>
<accession>A0A0E2H896</accession>
<dbReference type="PATRIC" id="fig|999408.3.peg.3653"/>
<protein>
    <submittedName>
        <fullName evidence="1">Uncharacterized protein</fullName>
    </submittedName>
</protein>
<evidence type="ECO:0000313" key="1">
    <source>
        <dbReference type="EMBL" id="ENZ12507.1"/>
    </source>
</evidence>
<name>A0A0E2H896_9FIRM</name>
<dbReference type="RefSeq" id="WP_002593570.1">
    <property type="nucleotide sequence ID" value="NZ_KB850979.1"/>
</dbReference>
<dbReference type="Proteomes" id="UP000013085">
    <property type="component" value="Unassembled WGS sequence"/>
</dbReference>
<gene>
    <name evidence="1" type="ORF">HMPREF1090_03378</name>
</gene>
<dbReference type="EMBL" id="AGYR01000038">
    <property type="protein sequence ID" value="ENZ12507.1"/>
    <property type="molecule type" value="Genomic_DNA"/>
</dbReference>
<dbReference type="HOGENOM" id="CLU_1776023_0_0_9"/>